<dbReference type="EMBL" id="BMML01000058">
    <property type="protein sequence ID" value="GGN46819.1"/>
    <property type="molecule type" value="Genomic_DNA"/>
</dbReference>
<dbReference type="GO" id="GO:0009253">
    <property type="term" value="P:peptidoglycan catabolic process"/>
    <property type="evidence" value="ECO:0007669"/>
    <property type="project" value="InterPro"/>
</dbReference>
<organism evidence="4 5">
    <name type="scientific">Streptomyces fuscichromogenes</name>
    <dbReference type="NCBI Taxonomy" id="1324013"/>
    <lineage>
        <taxon>Bacteria</taxon>
        <taxon>Bacillati</taxon>
        <taxon>Actinomycetota</taxon>
        <taxon>Actinomycetes</taxon>
        <taxon>Kitasatosporales</taxon>
        <taxon>Streptomycetaceae</taxon>
        <taxon>Streptomyces</taxon>
    </lineage>
</organism>
<evidence type="ECO:0000313" key="5">
    <source>
        <dbReference type="Proteomes" id="UP000653411"/>
    </source>
</evidence>
<evidence type="ECO:0000256" key="1">
    <source>
        <dbReference type="ARBA" id="ARBA00010646"/>
    </source>
</evidence>
<dbReference type="Proteomes" id="UP000653411">
    <property type="component" value="Unassembled WGS sequence"/>
</dbReference>
<evidence type="ECO:0000256" key="3">
    <source>
        <dbReference type="ARBA" id="ARBA00023295"/>
    </source>
</evidence>
<dbReference type="AlphaFoldDB" id="A0A917XRA7"/>
<dbReference type="PANTHER" id="PTHR34135:SF2">
    <property type="entry name" value="LYSOZYME"/>
    <property type="match status" value="1"/>
</dbReference>
<comment type="caution">
    <text evidence="4">The sequence shown here is derived from an EMBL/GenBank/DDBJ whole genome shotgun (WGS) entry which is preliminary data.</text>
</comment>
<reference evidence="4" key="1">
    <citation type="journal article" date="2014" name="Int. J. Syst. Evol. Microbiol.">
        <title>Complete genome sequence of Corynebacterium casei LMG S-19264T (=DSM 44701T), isolated from a smear-ripened cheese.</title>
        <authorList>
            <consortium name="US DOE Joint Genome Institute (JGI-PGF)"/>
            <person name="Walter F."/>
            <person name="Albersmeier A."/>
            <person name="Kalinowski J."/>
            <person name="Ruckert C."/>
        </authorList>
    </citation>
    <scope>NUCLEOTIDE SEQUENCE</scope>
    <source>
        <strain evidence="4">CGMCC 4.7110</strain>
    </source>
</reference>
<dbReference type="SUPFAM" id="SSF51445">
    <property type="entry name" value="(Trans)glycosidases"/>
    <property type="match status" value="1"/>
</dbReference>
<dbReference type="CDD" id="cd00599">
    <property type="entry name" value="GH25_muramidase"/>
    <property type="match status" value="1"/>
</dbReference>
<protein>
    <recommendedName>
        <fullName evidence="6">Lysozyme</fullName>
    </recommendedName>
</protein>
<dbReference type="InterPro" id="IPR017853">
    <property type="entry name" value="GH"/>
</dbReference>
<dbReference type="RefSeq" id="WP_229713974.1">
    <property type="nucleotide sequence ID" value="NZ_BMML01000058.1"/>
</dbReference>
<gene>
    <name evidence="4" type="ORF">GCM10011578_099990</name>
</gene>
<dbReference type="InterPro" id="IPR002053">
    <property type="entry name" value="Glyco_hydro_25"/>
</dbReference>
<accession>A0A917XRA7</accession>
<dbReference type="GO" id="GO:0003796">
    <property type="term" value="F:lysozyme activity"/>
    <property type="evidence" value="ECO:0007669"/>
    <property type="project" value="InterPro"/>
</dbReference>
<dbReference type="PROSITE" id="PS51904">
    <property type="entry name" value="GLYCOSYL_HYDROL_F25_2"/>
    <property type="match status" value="1"/>
</dbReference>
<dbReference type="PANTHER" id="PTHR34135">
    <property type="entry name" value="LYSOZYME"/>
    <property type="match status" value="1"/>
</dbReference>
<proteinExistence type="inferred from homology"/>
<dbReference type="InterPro" id="IPR018077">
    <property type="entry name" value="Glyco_hydro_fam25_subgr"/>
</dbReference>
<evidence type="ECO:0008006" key="6">
    <source>
        <dbReference type="Google" id="ProtNLM"/>
    </source>
</evidence>
<keyword evidence="5" id="KW-1185">Reference proteome</keyword>
<keyword evidence="2" id="KW-0378">Hydrolase</keyword>
<dbReference type="Gene3D" id="3.20.20.80">
    <property type="entry name" value="Glycosidases"/>
    <property type="match status" value="1"/>
</dbReference>
<keyword evidence="3" id="KW-0326">Glycosidase</keyword>
<dbReference type="GO" id="GO:0016998">
    <property type="term" value="P:cell wall macromolecule catabolic process"/>
    <property type="evidence" value="ECO:0007669"/>
    <property type="project" value="InterPro"/>
</dbReference>
<sequence>MATSRGMDVSSYQAAQDWTALRKAGVVFAFAKASEGQHSRDDRFDTHIAGIIKAGMVPGAYHFAWPVQSVAAEAANYIAAVRPYARPGFVHWLDLERMNDGRNYGSRTAAQIKAWVKEWLRLVGAAYPGQRIGVYTSASDVAAGHLPSGTTLWFPRYPWGTADWPRAEAAVQPTVSGIKPLIWQFTSKPYDRSVAYLSEAQLRAWAKGDTTTEEDDVALDQADITKIVDALEARLFHTDGVYDAPKDAADYDPKEGSPGHGWTGQTLYRDLITRTRSTDKAVTALTAQVGALASTIGELAKGGGLTPAEIQAAAEAGAQAALAKLGTKLQED</sequence>
<comment type="similarity">
    <text evidence="1">Belongs to the glycosyl hydrolase 25 family.</text>
</comment>
<name>A0A917XRA7_9ACTN</name>
<evidence type="ECO:0000313" key="4">
    <source>
        <dbReference type="EMBL" id="GGN46819.1"/>
    </source>
</evidence>
<dbReference type="SMART" id="SM00641">
    <property type="entry name" value="Glyco_25"/>
    <property type="match status" value="1"/>
</dbReference>
<reference evidence="4" key="2">
    <citation type="submission" date="2020-09" db="EMBL/GenBank/DDBJ databases">
        <authorList>
            <person name="Sun Q."/>
            <person name="Zhou Y."/>
        </authorList>
    </citation>
    <scope>NUCLEOTIDE SEQUENCE</scope>
    <source>
        <strain evidence="4">CGMCC 4.7110</strain>
    </source>
</reference>
<dbReference type="Pfam" id="PF01183">
    <property type="entry name" value="Glyco_hydro_25"/>
    <property type="match status" value="1"/>
</dbReference>
<dbReference type="GO" id="GO:0016052">
    <property type="term" value="P:carbohydrate catabolic process"/>
    <property type="evidence" value="ECO:0007669"/>
    <property type="project" value="TreeGrafter"/>
</dbReference>
<evidence type="ECO:0000256" key="2">
    <source>
        <dbReference type="ARBA" id="ARBA00022801"/>
    </source>
</evidence>